<dbReference type="SUPFAM" id="SSF51430">
    <property type="entry name" value="NAD(P)-linked oxidoreductase"/>
    <property type="match status" value="1"/>
</dbReference>
<dbReference type="PIRSF" id="PIRSF000097">
    <property type="entry name" value="AKR"/>
    <property type="match status" value="1"/>
</dbReference>
<protein>
    <submittedName>
        <fullName evidence="5">Aldo/keto reductase</fullName>
    </submittedName>
</protein>
<dbReference type="InterPro" id="IPR036812">
    <property type="entry name" value="NAD(P)_OxRdtase_dom_sf"/>
</dbReference>
<keyword evidence="3" id="KW-0560">Oxidoreductase</keyword>
<dbReference type="InterPro" id="IPR023210">
    <property type="entry name" value="NADP_OxRdtase_dom"/>
</dbReference>
<evidence type="ECO:0000313" key="5">
    <source>
        <dbReference type="EMBL" id="MCY9691627.1"/>
    </source>
</evidence>
<dbReference type="PROSITE" id="PS00798">
    <property type="entry name" value="ALDOKETO_REDUCTASE_1"/>
    <property type="match status" value="1"/>
</dbReference>
<evidence type="ECO:0000313" key="6">
    <source>
        <dbReference type="Proteomes" id="UP001527099"/>
    </source>
</evidence>
<dbReference type="Pfam" id="PF00248">
    <property type="entry name" value="Aldo_ket_red"/>
    <property type="match status" value="1"/>
</dbReference>
<dbReference type="EMBL" id="JAMDMX010000002">
    <property type="protein sequence ID" value="MCY9691627.1"/>
    <property type="molecule type" value="Genomic_DNA"/>
</dbReference>
<dbReference type="InterPro" id="IPR020471">
    <property type="entry name" value="AKR"/>
</dbReference>
<comment type="similarity">
    <text evidence="1">Belongs to the aldo/keto reductase family.</text>
</comment>
<evidence type="ECO:0000256" key="3">
    <source>
        <dbReference type="ARBA" id="ARBA00023002"/>
    </source>
</evidence>
<dbReference type="PROSITE" id="PS00063">
    <property type="entry name" value="ALDOKETO_REDUCTASE_3"/>
    <property type="match status" value="1"/>
</dbReference>
<name>A0ABT4G624_9BACL</name>
<dbReference type="RefSeq" id="WP_029193744.1">
    <property type="nucleotide sequence ID" value="NZ_JAMDMW010000108.1"/>
</dbReference>
<gene>
    <name evidence="5" type="ORF">M5X19_01620</name>
</gene>
<keyword evidence="6" id="KW-1185">Reference proteome</keyword>
<keyword evidence="2" id="KW-0521">NADP</keyword>
<dbReference type="InterPro" id="IPR018170">
    <property type="entry name" value="Aldo/ket_reductase_CS"/>
</dbReference>
<dbReference type="Gene3D" id="3.20.20.100">
    <property type="entry name" value="NADP-dependent oxidoreductase domain"/>
    <property type="match status" value="1"/>
</dbReference>
<dbReference type="Proteomes" id="UP001527099">
    <property type="component" value="Unassembled WGS sequence"/>
</dbReference>
<sequence>MKNLQDTIQLNHGKAFPWLGLGVFQVEDGDTVISAVEEAIVVGYRHIDTAAIYQNEEGVGEGIRRGLKRTGLQREDLFITSKLWNAEQGYDSAIAAYEESIKKLGVEKLDLYLIHWPVENKYLESWKALEFLYHEGRVGAIGVSNFHIHHLENLLKEAAVKPAINQVERHPRLVQNELKSFLDNNGIQAVAWAPLMQGEILHEPVIQAIADRVGKSVAQIVLRWQLQSGWATIPKSIQAKRIQSNADIFDFSLTDADMAAISALDQHRRVGPDPDHFDF</sequence>
<feature type="domain" description="NADP-dependent oxidoreductase" evidence="4">
    <location>
        <begin position="19"/>
        <end position="265"/>
    </location>
</feature>
<evidence type="ECO:0000256" key="1">
    <source>
        <dbReference type="ARBA" id="ARBA00007905"/>
    </source>
</evidence>
<evidence type="ECO:0000259" key="4">
    <source>
        <dbReference type="Pfam" id="PF00248"/>
    </source>
</evidence>
<proteinExistence type="inferred from homology"/>
<dbReference type="PRINTS" id="PR00069">
    <property type="entry name" value="ALDKETRDTASE"/>
</dbReference>
<dbReference type="PANTHER" id="PTHR43827">
    <property type="entry name" value="2,5-DIKETO-D-GLUCONIC ACID REDUCTASE"/>
    <property type="match status" value="1"/>
</dbReference>
<dbReference type="PANTHER" id="PTHR43827:SF3">
    <property type="entry name" value="NADP-DEPENDENT OXIDOREDUCTASE DOMAIN-CONTAINING PROTEIN"/>
    <property type="match status" value="1"/>
</dbReference>
<organism evidence="5 6">
    <name type="scientific">Paenibacillus alginolyticus</name>
    <dbReference type="NCBI Taxonomy" id="59839"/>
    <lineage>
        <taxon>Bacteria</taxon>
        <taxon>Bacillati</taxon>
        <taxon>Bacillota</taxon>
        <taxon>Bacilli</taxon>
        <taxon>Bacillales</taxon>
        <taxon>Paenibacillaceae</taxon>
        <taxon>Paenibacillus</taxon>
    </lineage>
</organism>
<comment type="caution">
    <text evidence="5">The sequence shown here is derived from an EMBL/GenBank/DDBJ whole genome shotgun (WGS) entry which is preliminary data.</text>
</comment>
<evidence type="ECO:0000256" key="2">
    <source>
        <dbReference type="ARBA" id="ARBA00022857"/>
    </source>
</evidence>
<reference evidence="5 6" key="1">
    <citation type="submission" date="2022-05" db="EMBL/GenBank/DDBJ databases">
        <title>Genome Sequencing of Bee-Associated Microbes.</title>
        <authorList>
            <person name="Dunlap C."/>
        </authorList>
    </citation>
    <scope>NUCLEOTIDE SEQUENCE [LARGE SCALE GENOMIC DNA]</scope>
    <source>
        <strain evidence="5 6">NRRL B-14421</strain>
    </source>
</reference>
<accession>A0ABT4G624</accession>